<protein>
    <submittedName>
        <fullName evidence="2">Uncharacterized protein</fullName>
    </submittedName>
</protein>
<evidence type="ECO:0000313" key="2">
    <source>
        <dbReference type="EMBL" id="AKK74462.1"/>
    </source>
</evidence>
<dbReference type="RefSeq" id="WP_053329058.1">
    <property type="nucleotide sequence ID" value="NZ_CP009928.1"/>
</dbReference>
<accession>A0A0G3MBH6</accession>
<evidence type="ECO:0000256" key="1">
    <source>
        <dbReference type="SAM" id="Coils"/>
    </source>
</evidence>
<reference evidence="2 3" key="1">
    <citation type="submission" date="2014-11" db="EMBL/GenBank/DDBJ databases">
        <authorList>
            <person name="Park G.-S."/>
            <person name="Hong S.-J."/>
            <person name="Jung B.K."/>
            <person name="Khan A.R."/>
            <person name="Kwak Y."/>
            <person name="Shin J.-H."/>
        </authorList>
    </citation>
    <scope>NUCLEOTIDE SEQUENCE [LARGE SCALE GENOMIC DNA]</scope>
    <source>
        <strain evidence="2 3">DSM 27622</strain>
    </source>
</reference>
<feature type="coiled-coil region" evidence="1">
    <location>
        <begin position="33"/>
        <end position="60"/>
    </location>
</feature>
<name>A0A0G3MBH6_CHRGL</name>
<dbReference type="KEGG" id="cgn:OK18_19215"/>
<evidence type="ECO:0000313" key="3">
    <source>
        <dbReference type="Proteomes" id="UP000035213"/>
    </source>
</evidence>
<dbReference type="PATRIC" id="fig|1324352.5.peg.4035"/>
<keyword evidence="1" id="KW-0175">Coiled coil</keyword>
<dbReference type="Proteomes" id="UP000035213">
    <property type="component" value="Chromosome"/>
</dbReference>
<organism evidence="2 3">
    <name type="scientific">Chryseobacterium gallinarum</name>
    <dbReference type="NCBI Taxonomy" id="1324352"/>
    <lineage>
        <taxon>Bacteria</taxon>
        <taxon>Pseudomonadati</taxon>
        <taxon>Bacteroidota</taxon>
        <taxon>Flavobacteriia</taxon>
        <taxon>Flavobacteriales</taxon>
        <taxon>Weeksellaceae</taxon>
        <taxon>Chryseobacterium group</taxon>
        <taxon>Chryseobacterium</taxon>
    </lineage>
</organism>
<proteinExistence type="predicted"/>
<dbReference type="OrthoDB" id="1454575at2"/>
<sequence length="89" mass="10726">MEMPVPCPRCDEWIELHSTRKSPLTEELLCDECFSVEDQVNDYKEEIEDIQCDLENHTEYMKGDRRGWKKKVKELKEKIKKLGFDFEEL</sequence>
<dbReference type="STRING" id="1324352.OK18_19215"/>
<dbReference type="EMBL" id="CP009928">
    <property type="protein sequence ID" value="AKK74462.1"/>
    <property type="molecule type" value="Genomic_DNA"/>
</dbReference>
<gene>
    <name evidence="2" type="ORF">OK18_19215</name>
</gene>
<dbReference type="AlphaFoldDB" id="A0A0G3MBH6"/>